<evidence type="ECO:0000313" key="2">
    <source>
        <dbReference type="Proteomes" id="UP001367508"/>
    </source>
</evidence>
<organism evidence="1 2">
    <name type="scientific">Canavalia gladiata</name>
    <name type="common">Sword bean</name>
    <name type="synonym">Dolichos gladiatus</name>
    <dbReference type="NCBI Taxonomy" id="3824"/>
    <lineage>
        <taxon>Eukaryota</taxon>
        <taxon>Viridiplantae</taxon>
        <taxon>Streptophyta</taxon>
        <taxon>Embryophyta</taxon>
        <taxon>Tracheophyta</taxon>
        <taxon>Spermatophyta</taxon>
        <taxon>Magnoliopsida</taxon>
        <taxon>eudicotyledons</taxon>
        <taxon>Gunneridae</taxon>
        <taxon>Pentapetalae</taxon>
        <taxon>rosids</taxon>
        <taxon>fabids</taxon>
        <taxon>Fabales</taxon>
        <taxon>Fabaceae</taxon>
        <taxon>Papilionoideae</taxon>
        <taxon>50 kb inversion clade</taxon>
        <taxon>NPAAA clade</taxon>
        <taxon>indigoferoid/millettioid clade</taxon>
        <taxon>Phaseoleae</taxon>
        <taxon>Canavalia</taxon>
    </lineage>
</organism>
<dbReference type="Proteomes" id="UP001367508">
    <property type="component" value="Unassembled WGS sequence"/>
</dbReference>
<reference evidence="1 2" key="1">
    <citation type="submission" date="2024-01" db="EMBL/GenBank/DDBJ databases">
        <title>The genomes of 5 underutilized Papilionoideae crops provide insights into root nodulation and disease resistanc.</title>
        <authorList>
            <person name="Jiang F."/>
        </authorList>
    </citation>
    <scope>NUCLEOTIDE SEQUENCE [LARGE SCALE GENOMIC DNA]</scope>
    <source>
        <strain evidence="1">LVBAO_FW01</strain>
        <tissue evidence="1">Leaves</tissue>
    </source>
</reference>
<evidence type="ECO:0000313" key="1">
    <source>
        <dbReference type="EMBL" id="KAK7359461.1"/>
    </source>
</evidence>
<protein>
    <submittedName>
        <fullName evidence="1">Uncharacterized protein</fullName>
    </submittedName>
</protein>
<dbReference type="EMBL" id="JAYMYQ010000001">
    <property type="protein sequence ID" value="KAK7359461.1"/>
    <property type="molecule type" value="Genomic_DNA"/>
</dbReference>
<dbReference type="AlphaFoldDB" id="A0AAN9MRV1"/>
<gene>
    <name evidence="1" type="ORF">VNO77_01421</name>
</gene>
<keyword evidence="2" id="KW-1185">Reference proteome</keyword>
<accession>A0AAN9MRV1</accession>
<name>A0AAN9MRV1_CANGL</name>
<sequence length="91" mass="10920">MCPLKFEQNEKEIKLLGQQSLLHAREERLNRHFQLEANLILMGRIDEFQSLAEYDCGTIKLCDYWRSHQFLVQSILLDIYCWDRCWGLEKG</sequence>
<comment type="caution">
    <text evidence="1">The sequence shown here is derived from an EMBL/GenBank/DDBJ whole genome shotgun (WGS) entry which is preliminary data.</text>
</comment>
<proteinExistence type="predicted"/>